<dbReference type="EMBL" id="CH940648">
    <property type="protein sequence ID" value="KRF80071.1"/>
    <property type="molecule type" value="Genomic_DNA"/>
</dbReference>
<keyword evidence="4" id="KW-0862">Zinc</keyword>
<evidence type="ECO:0000256" key="1">
    <source>
        <dbReference type="ARBA" id="ARBA00004123"/>
    </source>
</evidence>
<dbReference type="Pfam" id="PF04046">
    <property type="entry name" value="PSP"/>
    <property type="match status" value="1"/>
</dbReference>
<evidence type="ECO:0000256" key="4">
    <source>
        <dbReference type="ARBA" id="ARBA00022833"/>
    </source>
</evidence>
<evidence type="ECO:0000313" key="8">
    <source>
        <dbReference type="EMBL" id="KRF80071.1"/>
    </source>
</evidence>
<dbReference type="GO" id="GO:0071013">
    <property type="term" value="C:catalytic step 2 spliceosome"/>
    <property type="evidence" value="ECO:0007669"/>
    <property type="project" value="TreeGrafter"/>
</dbReference>
<feature type="region of interest" description="Disordered" evidence="6">
    <location>
        <begin position="379"/>
        <end position="416"/>
    </location>
</feature>
<evidence type="ECO:0000259" key="7">
    <source>
        <dbReference type="SMART" id="SM00581"/>
    </source>
</evidence>
<dbReference type="GO" id="GO:0003723">
    <property type="term" value="F:RNA binding"/>
    <property type="evidence" value="ECO:0007669"/>
    <property type="project" value="TreeGrafter"/>
</dbReference>
<dbReference type="Proteomes" id="UP000008792">
    <property type="component" value="Unassembled WGS sequence"/>
</dbReference>
<protein>
    <recommendedName>
        <fullName evidence="7">PSP proline-rich domain-containing protein</fullName>
    </recommendedName>
</protein>
<dbReference type="InParanoid" id="A0A0Q9WCT3"/>
<name>A0A0Q9WCT3_DROVI</name>
<accession>A0A0Q9WCT3</accession>
<keyword evidence="3" id="KW-0863">Zinc-finger</keyword>
<feature type="domain" description="PSP proline-rich" evidence="7">
    <location>
        <begin position="216"/>
        <end position="268"/>
    </location>
</feature>
<dbReference type="AlphaFoldDB" id="A0A0Q9WCT3"/>
<comment type="subcellular location">
    <subcellularLocation>
        <location evidence="1">Nucleus</location>
    </subcellularLocation>
</comment>
<keyword evidence="9" id="KW-1185">Reference proteome</keyword>
<feature type="region of interest" description="Disordered" evidence="6">
    <location>
        <begin position="435"/>
        <end position="471"/>
    </location>
</feature>
<proteinExistence type="predicted"/>
<organism evidence="8 9">
    <name type="scientific">Drosophila virilis</name>
    <name type="common">Fruit fly</name>
    <dbReference type="NCBI Taxonomy" id="7244"/>
    <lineage>
        <taxon>Eukaryota</taxon>
        <taxon>Metazoa</taxon>
        <taxon>Ecdysozoa</taxon>
        <taxon>Arthropoda</taxon>
        <taxon>Hexapoda</taxon>
        <taxon>Insecta</taxon>
        <taxon>Pterygota</taxon>
        <taxon>Neoptera</taxon>
        <taxon>Endopterygota</taxon>
        <taxon>Diptera</taxon>
        <taxon>Brachycera</taxon>
        <taxon>Muscomorpha</taxon>
        <taxon>Ephydroidea</taxon>
        <taxon>Drosophilidae</taxon>
        <taxon>Drosophila</taxon>
    </lineage>
</organism>
<dbReference type="InterPro" id="IPR006568">
    <property type="entry name" value="PSP_pro-rich"/>
</dbReference>
<dbReference type="SMART" id="SM00581">
    <property type="entry name" value="PSP"/>
    <property type="match status" value="1"/>
</dbReference>
<reference evidence="8 9" key="1">
    <citation type="journal article" date="2007" name="Nature">
        <title>Evolution of genes and genomes on the Drosophila phylogeny.</title>
        <authorList>
            <consortium name="Drosophila 12 Genomes Consortium"/>
            <person name="Clark A.G."/>
            <person name="Eisen M.B."/>
            <person name="Smith D.R."/>
            <person name="Bergman C.M."/>
            <person name="Oliver B."/>
            <person name="Markow T.A."/>
            <person name="Kaufman T.C."/>
            <person name="Kellis M."/>
            <person name="Gelbart W."/>
            <person name="Iyer V.N."/>
            <person name="Pollard D.A."/>
            <person name="Sackton T.B."/>
            <person name="Larracuente A.M."/>
            <person name="Singh N.D."/>
            <person name="Abad J.P."/>
            <person name="Abt D.N."/>
            <person name="Adryan B."/>
            <person name="Aguade M."/>
            <person name="Akashi H."/>
            <person name="Anderson W.W."/>
            <person name="Aquadro C.F."/>
            <person name="Ardell D.H."/>
            <person name="Arguello R."/>
            <person name="Artieri C.G."/>
            <person name="Barbash D.A."/>
            <person name="Barker D."/>
            <person name="Barsanti P."/>
            <person name="Batterham P."/>
            <person name="Batzoglou S."/>
            <person name="Begun D."/>
            <person name="Bhutkar A."/>
            <person name="Blanco E."/>
            <person name="Bosak S.A."/>
            <person name="Bradley R.K."/>
            <person name="Brand A.D."/>
            <person name="Brent M.R."/>
            <person name="Brooks A.N."/>
            <person name="Brown R.H."/>
            <person name="Butlin R.K."/>
            <person name="Caggese C."/>
            <person name="Calvi B.R."/>
            <person name="Bernardo de Carvalho A."/>
            <person name="Caspi A."/>
            <person name="Castrezana S."/>
            <person name="Celniker S.E."/>
            <person name="Chang J.L."/>
            <person name="Chapple C."/>
            <person name="Chatterji S."/>
            <person name="Chinwalla A."/>
            <person name="Civetta A."/>
            <person name="Clifton S.W."/>
            <person name="Comeron J.M."/>
            <person name="Costello J.C."/>
            <person name="Coyne J.A."/>
            <person name="Daub J."/>
            <person name="David R.G."/>
            <person name="Delcher A.L."/>
            <person name="Delehaunty K."/>
            <person name="Do C.B."/>
            <person name="Ebling H."/>
            <person name="Edwards K."/>
            <person name="Eickbush T."/>
            <person name="Evans J.D."/>
            <person name="Filipski A."/>
            <person name="Findeiss S."/>
            <person name="Freyhult E."/>
            <person name="Fulton L."/>
            <person name="Fulton R."/>
            <person name="Garcia A.C."/>
            <person name="Gardiner A."/>
            <person name="Garfield D.A."/>
            <person name="Garvin B.E."/>
            <person name="Gibson G."/>
            <person name="Gilbert D."/>
            <person name="Gnerre S."/>
            <person name="Godfrey J."/>
            <person name="Good R."/>
            <person name="Gotea V."/>
            <person name="Gravely B."/>
            <person name="Greenberg A.J."/>
            <person name="Griffiths-Jones S."/>
            <person name="Gross S."/>
            <person name="Guigo R."/>
            <person name="Gustafson E.A."/>
            <person name="Haerty W."/>
            <person name="Hahn M.W."/>
            <person name="Halligan D.L."/>
            <person name="Halpern A.L."/>
            <person name="Halter G.M."/>
            <person name="Han M.V."/>
            <person name="Heger A."/>
            <person name="Hillier L."/>
            <person name="Hinrichs A.S."/>
            <person name="Holmes I."/>
            <person name="Hoskins R.A."/>
            <person name="Hubisz M.J."/>
            <person name="Hultmark D."/>
            <person name="Huntley M.A."/>
            <person name="Jaffe D.B."/>
            <person name="Jagadeeshan S."/>
            <person name="Jeck W.R."/>
            <person name="Johnson J."/>
            <person name="Jones C.D."/>
            <person name="Jordan W.C."/>
            <person name="Karpen G.H."/>
            <person name="Kataoka E."/>
            <person name="Keightley P.D."/>
            <person name="Kheradpour P."/>
            <person name="Kirkness E.F."/>
            <person name="Koerich L.B."/>
            <person name="Kristiansen K."/>
            <person name="Kudrna D."/>
            <person name="Kulathinal R.J."/>
            <person name="Kumar S."/>
            <person name="Kwok R."/>
            <person name="Lander E."/>
            <person name="Langley C.H."/>
            <person name="Lapoint R."/>
            <person name="Lazzaro B.P."/>
            <person name="Lee S.J."/>
            <person name="Levesque L."/>
            <person name="Li R."/>
            <person name="Lin C.F."/>
            <person name="Lin M.F."/>
            <person name="Lindblad-Toh K."/>
            <person name="Llopart A."/>
            <person name="Long M."/>
            <person name="Low L."/>
            <person name="Lozovsky E."/>
            <person name="Lu J."/>
            <person name="Luo M."/>
            <person name="Machado C.A."/>
            <person name="Makalowski W."/>
            <person name="Marzo M."/>
            <person name="Matsuda M."/>
            <person name="Matzkin L."/>
            <person name="McAllister B."/>
            <person name="McBride C.S."/>
            <person name="McKernan B."/>
            <person name="McKernan K."/>
            <person name="Mendez-Lago M."/>
            <person name="Minx P."/>
            <person name="Mollenhauer M.U."/>
            <person name="Montooth K."/>
            <person name="Mount S.M."/>
            <person name="Mu X."/>
            <person name="Myers E."/>
            <person name="Negre B."/>
            <person name="Newfeld S."/>
            <person name="Nielsen R."/>
            <person name="Noor M.A."/>
            <person name="O'Grady P."/>
            <person name="Pachter L."/>
            <person name="Papaceit M."/>
            <person name="Parisi M.J."/>
            <person name="Parisi M."/>
            <person name="Parts L."/>
            <person name="Pedersen J.S."/>
            <person name="Pesole G."/>
            <person name="Phillippy A.M."/>
            <person name="Ponting C.P."/>
            <person name="Pop M."/>
            <person name="Porcelli D."/>
            <person name="Powell J.R."/>
            <person name="Prohaska S."/>
            <person name="Pruitt K."/>
            <person name="Puig M."/>
            <person name="Quesneville H."/>
            <person name="Ram K.R."/>
            <person name="Rand D."/>
            <person name="Rasmussen M.D."/>
            <person name="Reed L.K."/>
            <person name="Reenan R."/>
            <person name="Reily A."/>
            <person name="Remington K.A."/>
            <person name="Rieger T.T."/>
            <person name="Ritchie M.G."/>
            <person name="Robin C."/>
            <person name="Rogers Y.H."/>
            <person name="Rohde C."/>
            <person name="Rozas J."/>
            <person name="Rubenfield M.J."/>
            <person name="Ruiz A."/>
            <person name="Russo S."/>
            <person name="Salzberg S.L."/>
            <person name="Sanchez-Gracia A."/>
            <person name="Saranga D.J."/>
            <person name="Sato H."/>
            <person name="Schaeffer S.W."/>
            <person name="Schatz M.C."/>
            <person name="Schlenke T."/>
            <person name="Schwartz R."/>
            <person name="Segarra C."/>
            <person name="Singh R.S."/>
            <person name="Sirot L."/>
            <person name="Sirota M."/>
            <person name="Sisneros N.B."/>
            <person name="Smith C.D."/>
            <person name="Smith T.F."/>
            <person name="Spieth J."/>
            <person name="Stage D.E."/>
            <person name="Stark A."/>
            <person name="Stephan W."/>
            <person name="Strausberg R.L."/>
            <person name="Strempel S."/>
            <person name="Sturgill D."/>
            <person name="Sutton G."/>
            <person name="Sutton G.G."/>
            <person name="Tao W."/>
            <person name="Teichmann S."/>
            <person name="Tobari Y.N."/>
            <person name="Tomimura Y."/>
            <person name="Tsolas J.M."/>
            <person name="Valente V.L."/>
            <person name="Venter E."/>
            <person name="Venter J.C."/>
            <person name="Vicario S."/>
            <person name="Vieira F.G."/>
            <person name="Vilella A.J."/>
            <person name="Villasante A."/>
            <person name="Walenz B."/>
            <person name="Wang J."/>
            <person name="Wasserman M."/>
            <person name="Watts T."/>
            <person name="Wilson D."/>
            <person name="Wilson R.K."/>
            <person name="Wing R.A."/>
            <person name="Wolfner M.F."/>
            <person name="Wong A."/>
            <person name="Wong G.K."/>
            <person name="Wu C.I."/>
            <person name="Wu G."/>
            <person name="Yamamoto D."/>
            <person name="Yang H.P."/>
            <person name="Yang S.P."/>
            <person name="Yorke J.A."/>
            <person name="Yoshida K."/>
            <person name="Zdobnov E."/>
            <person name="Zhang P."/>
            <person name="Zhang Y."/>
            <person name="Zimin A.V."/>
            <person name="Baldwin J."/>
            <person name="Abdouelleil A."/>
            <person name="Abdulkadir J."/>
            <person name="Abebe A."/>
            <person name="Abera B."/>
            <person name="Abreu J."/>
            <person name="Acer S.C."/>
            <person name="Aftuck L."/>
            <person name="Alexander A."/>
            <person name="An P."/>
            <person name="Anderson E."/>
            <person name="Anderson S."/>
            <person name="Arachi H."/>
            <person name="Azer M."/>
            <person name="Bachantsang P."/>
            <person name="Barry A."/>
            <person name="Bayul T."/>
            <person name="Berlin A."/>
            <person name="Bessette D."/>
            <person name="Bloom T."/>
            <person name="Blye J."/>
            <person name="Boguslavskiy L."/>
            <person name="Bonnet C."/>
            <person name="Boukhgalter B."/>
            <person name="Bourzgui I."/>
            <person name="Brown A."/>
            <person name="Cahill P."/>
            <person name="Channer S."/>
            <person name="Cheshatsang Y."/>
            <person name="Chuda L."/>
            <person name="Citroen M."/>
            <person name="Collymore A."/>
            <person name="Cooke P."/>
            <person name="Costello M."/>
            <person name="D'Aco K."/>
            <person name="Daza R."/>
            <person name="De Haan G."/>
            <person name="DeGray S."/>
            <person name="DeMaso C."/>
            <person name="Dhargay N."/>
            <person name="Dooley K."/>
            <person name="Dooley E."/>
            <person name="Doricent M."/>
            <person name="Dorje P."/>
            <person name="Dorjee K."/>
            <person name="Dupes A."/>
            <person name="Elong R."/>
            <person name="Falk J."/>
            <person name="Farina A."/>
            <person name="Faro S."/>
            <person name="Ferguson D."/>
            <person name="Fisher S."/>
            <person name="Foley C.D."/>
            <person name="Franke A."/>
            <person name="Friedrich D."/>
            <person name="Gadbois L."/>
            <person name="Gearin G."/>
            <person name="Gearin C.R."/>
            <person name="Giannoukos G."/>
            <person name="Goode T."/>
            <person name="Graham J."/>
            <person name="Grandbois E."/>
            <person name="Grewal S."/>
            <person name="Gyaltsen K."/>
            <person name="Hafez N."/>
            <person name="Hagos B."/>
            <person name="Hall J."/>
            <person name="Henson C."/>
            <person name="Hollinger A."/>
            <person name="Honan T."/>
            <person name="Huard M.D."/>
            <person name="Hughes L."/>
            <person name="Hurhula B."/>
            <person name="Husby M.E."/>
            <person name="Kamat A."/>
            <person name="Kanga B."/>
            <person name="Kashin S."/>
            <person name="Khazanovich D."/>
            <person name="Kisner P."/>
            <person name="Lance K."/>
            <person name="Lara M."/>
            <person name="Lee W."/>
            <person name="Lennon N."/>
            <person name="Letendre F."/>
            <person name="LeVine R."/>
            <person name="Lipovsky A."/>
            <person name="Liu X."/>
            <person name="Liu J."/>
            <person name="Liu S."/>
            <person name="Lokyitsang T."/>
            <person name="Lokyitsang Y."/>
            <person name="Lubonja R."/>
            <person name="Lui A."/>
            <person name="MacDonald P."/>
            <person name="Magnisalis V."/>
            <person name="Maru K."/>
            <person name="Matthews C."/>
            <person name="McCusker W."/>
            <person name="McDonough S."/>
            <person name="Mehta T."/>
            <person name="Meldrim J."/>
            <person name="Meneus L."/>
            <person name="Mihai O."/>
            <person name="Mihalev A."/>
            <person name="Mihova T."/>
            <person name="Mittelman R."/>
            <person name="Mlenga V."/>
            <person name="Montmayeur A."/>
            <person name="Mulrain L."/>
            <person name="Navidi A."/>
            <person name="Naylor J."/>
            <person name="Negash T."/>
            <person name="Nguyen T."/>
            <person name="Nguyen N."/>
            <person name="Nicol R."/>
            <person name="Norbu C."/>
            <person name="Norbu N."/>
            <person name="Novod N."/>
            <person name="O'Neill B."/>
            <person name="Osman S."/>
            <person name="Markiewicz E."/>
            <person name="Oyono O.L."/>
            <person name="Patti C."/>
            <person name="Phunkhang P."/>
            <person name="Pierre F."/>
            <person name="Priest M."/>
            <person name="Raghuraman S."/>
            <person name="Rege F."/>
            <person name="Reyes R."/>
            <person name="Rise C."/>
            <person name="Rogov P."/>
            <person name="Ross K."/>
            <person name="Ryan E."/>
            <person name="Settipalli S."/>
            <person name="Shea T."/>
            <person name="Sherpa N."/>
            <person name="Shi L."/>
            <person name="Shih D."/>
            <person name="Sparrow T."/>
            <person name="Spaulding J."/>
            <person name="Stalker J."/>
            <person name="Stange-Thomann N."/>
            <person name="Stavropoulos S."/>
            <person name="Stone C."/>
            <person name="Strader C."/>
            <person name="Tesfaye S."/>
            <person name="Thomson T."/>
            <person name="Thoulutsang Y."/>
            <person name="Thoulutsang D."/>
            <person name="Topham K."/>
            <person name="Topping I."/>
            <person name="Tsamla T."/>
            <person name="Vassiliev H."/>
            <person name="Vo A."/>
            <person name="Wangchuk T."/>
            <person name="Wangdi T."/>
            <person name="Weiand M."/>
            <person name="Wilkinson J."/>
            <person name="Wilson A."/>
            <person name="Yadav S."/>
            <person name="Young G."/>
            <person name="Yu Q."/>
            <person name="Zembek L."/>
            <person name="Zhong D."/>
            <person name="Zimmer A."/>
            <person name="Zwirko Z."/>
            <person name="Jaffe D.B."/>
            <person name="Alvarez P."/>
            <person name="Brockman W."/>
            <person name="Butler J."/>
            <person name="Chin C."/>
            <person name="Gnerre S."/>
            <person name="Grabherr M."/>
            <person name="Kleber M."/>
            <person name="Mauceli E."/>
            <person name="MacCallum I."/>
        </authorList>
    </citation>
    <scope>NUCLEOTIDE SEQUENCE [LARGE SCALE GENOMIC DNA]</scope>
    <source>
        <strain evidence="9">Tucson 15010-1051.87</strain>
    </source>
</reference>
<feature type="region of interest" description="Disordered" evidence="6">
    <location>
        <begin position="34"/>
        <end position="55"/>
    </location>
</feature>
<dbReference type="OrthoDB" id="8026949at2759"/>
<sequence>MDNSVIEINDSIITIDSDADVEDGEVREVEENAVNIAAKEQPPPSPGVEGTNDQQKSITPEGLIFEVNFTQKDDFERLQERLVKALSATFAGEEFVYTTKDTSISVHRRAISPEPECDIFQIDTSPATKLNAAQVPSYKRCHTEVLDEGTLARKKLKLEAVNKCFRPKVQSACFNCGGVEHSLRECTRPRNQARIQRARKKNSRAERYHVDTEQRFAHIRPGRISSKTRHAMGYSRGELPFMFYRMRVLGYPPPGLEEGQVQSSGIALVHCGGEGSEVQGPEEEMGETDSFKYDVNKIIDFPGFNAQPGSKFYDDFQHHNVPPFQEHQLKENFIKSLGENVTKAYKRKKLVDLPTPHDASPTLLESDTNLVEHDMELDDDETEGLAMQPPLPAEPSKATTPPPPPAQDTSIRSPSPTLEDLKAQQDQLLEQLESNTSFNTSEVELPHVPQTEEKETAAPATPVESSQPNIFKAPSIAGTPILKFSVYDKLPVGDNFKVGVSDVINFENLPDSTGKYEQMKDLLKNVRQKMEKLQNEDN</sequence>
<dbReference type="PANTHER" id="PTHR13316">
    <property type="entry name" value="ZINC FINGER, CCHC DOMAIN CONTAINING 8"/>
    <property type="match status" value="1"/>
</dbReference>
<dbReference type="STRING" id="7244.A0A0Q9WCT3"/>
<gene>
    <name evidence="8" type="primary">Dvir\GJ26681</name>
    <name evidence="8" type="ORF">Dvir_GJ26681</name>
</gene>
<evidence type="ECO:0000256" key="5">
    <source>
        <dbReference type="ARBA" id="ARBA00023242"/>
    </source>
</evidence>
<dbReference type="PANTHER" id="PTHR13316:SF0">
    <property type="entry name" value="ZINC FINGER CCHC DOMAIN-CONTAINING PROTEIN 8"/>
    <property type="match status" value="1"/>
</dbReference>
<keyword evidence="2" id="KW-0479">Metal-binding</keyword>
<dbReference type="GO" id="GO:0008270">
    <property type="term" value="F:zinc ion binding"/>
    <property type="evidence" value="ECO:0007669"/>
    <property type="project" value="UniProtKB-KW"/>
</dbReference>
<evidence type="ECO:0000256" key="6">
    <source>
        <dbReference type="SAM" id="MobiDB-lite"/>
    </source>
</evidence>
<dbReference type="SMR" id="A0A0Q9WCT3"/>
<evidence type="ECO:0000256" key="3">
    <source>
        <dbReference type="ARBA" id="ARBA00022771"/>
    </source>
</evidence>
<keyword evidence="5" id="KW-0539">Nucleus</keyword>
<evidence type="ECO:0000313" key="9">
    <source>
        <dbReference type="Proteomes" id="UP000008792"/>
    </source>
</evidence>
<dbReference type="FunCoup" id="A0A0Q9WCT3">
    <property type="interactions" value="101"/>
</dbReference>
<dbReference type="InterPro" id="IPR052115">
    <property type="entry name" value="NEXT_complex_subunit_ZCCHC8"/>
</dbReference>
<evidence type="ECO:0000256" key="2">
    <source>
        <dbReference type="ARBA" id="ARBA00022723"/>
    </source>
</evidence>